<reference evidence="1 2" key="1">
    <citation type="submission" date="2018-05" db="EMBL/GenBank/DDBJ databases">
        <title>Genome sequencing of Flavobacterium sp. HYN0056.</title>
        <authorList>
            <person name="Yi H."/>
            <person name="Baek C."/>
        </authorList>
    </citation>
    <scope>NUCLEOTIDE SEQUENCE [LARGE SCALE GENOMIC DNA]</scope>
    <source>
        <strain evidence="1 2">HYN0056</strain>
    </source>
</reference>
<evidence type="ECO:0008006" key="3">
    <source>
        <dbReference type="Google" id="ProtNLM"/>
    </source>
</evidence>
<gene>
    <name evidence="1" type="ORF">HYN56_13570</name>
</gene>
<accession>A0A2S1YMA7</accession>
<organism evidence="1 2">
    <name type="scientific">Flavobacterium crocinum</name>
    <dbReference type="NCBI Taxonomy" id="2183896"/>
    <lineage>
        <taxon>Bacteria</taxon>
        <taxon>Pseudomonadati</taxon>
        <taxon>Bacteroidota</taxon>
        <taxon>Flavobacteriia</taxon>
        <taxon>Flavobacteriales</taxon>
        <taxon>Flavobacteriaceae</taxon>
        <taxon>Flavobacterium</taxon>
    </lineage>
</organism>
<keyword evidence="2" id="KW-1185">Reference proteome</keyword>
<dbReference type="KEGG" id="fcr:HYN56_13570"/>
<sequence>MDRLLKIGSSVLFLLLFIQIIRCEMKKNLPEFGVEICSPNNKYDVTPIYDTIKTLEGVAAGLPYGSSSGRWGDSGSTWTKQHGTPVGADIVYYSRYEDVFYRLNVDFPIDTIKDYMERAYARIDDANGETEEYKRLGRDHKSSNGKSYDSFSDLVFGFAPKGMVVVWLNFGITRIELGRYQAEILTDRAVIEKTRQKYLAKYRLSSDRYDEAAKEYFLEDASPAKWDNYRCRYHWRPIISSENPDLKLIGFQSSYYNGEIECMLRPWINHPVYKERAVPFEINIVWMTGKKDEEKKQAFLYFNWQKVNEVFQSSGDRIDMQVKISKENTLELMVNDQSFVADSIRVFDWSPSMLSGRMYKNVK</sequence>
<evidence type="ECO:0000313" key="1">
    <source>
        <dbReference type="EMBL" id="AWK05205.1"/>
    </source>
</evidence>
<protein>
    <recommendedName>
        <fullName evidence="3">DUF2931 domain-containing protein</fullName>
    </recommendedName>
</protein>
<evidence type="ECO:0000313" key="2">
    <source>
        <dbReference type="Proteomes" id="UP000245250"/>
    </source>
</evidence>
<dbReference type="AlphaFoldDB" id="A0A2S1YMA7"/>
<dbReference type="OrthoDB" id="5702951at2"/>
<dbReference type="Proteomes" id="UP000245250">
    <property type="component" value="Chromosome"/>
</dbReference>
<proteinExistence type="predicted"/>
<dbReference type="InterPro" id="IPR021326">
    <property type="entry name" value="DUF2931"/>
</dbReference>
<dbReference type="EMBL" id="CP029255">
    <property type="protein sequence ID" value="AWK05205.1"/>
    <property type="molecule type" value="Genomic_DNA"/>
</dbReference>
<name>A0A2S1YMA7_9FLAO</name>
<dbReference type="Pfam" id="PF11153">
    <property type="entry name" value="DUF2931"/>
    <property type="match status" value="1"/>
</dbReference>